<accession>F0VMS0</accession>
<feature type="region of interest" description="Disordered" evidence="1">
    <location>
        <begin position="220"/>
        <end position="239"/>
    </location>
</feature>
<dbReference type="Pfam" id="PF10564">
    <property type="entry name" value="MAR_sialic_bdg"/>
    <property type="match status" value="1"/>
</dbReference>
<dbReference type="InParanoid" id="F0VMS0"/>
<feature type="compositionally biased region" description="Basic and acidic residues" evidence="1">
    <location>
        <begin position="224"/>
        <end position="234"/>
    </location>
</feature>
<feature type="signal peptide" evidence="2">
    <location>
        <begin position="1"/>
        <end position="24"/>
    </location>
</feature>
<dbReference type="OrthoDB" id="347403at2759"/>
<name>F0VMS0_NEOCL</name>
<dbReference type="VEuPathDB" id="ToxoDB:NCLIV_054425"/>
<dbReference type="Proteomes" id="UP000007494">
    <property type="component" value="Chromosome XI"/>
</dbReference>
<evidence type="ECO:0000313" key="4">
    <source>
        <dbReference type="Proteomes" id="UP000007494"/>
    </source>
</evidence>
<dbReference type="eggNOG" id="ENOG502QYCM">
    <property type="taxonomic scope" value="Eukaryota"/>
</dbReference>
<proteinExistence type="predicted"/>
<dbReference type="GeneID" id="13446731"/>
<gene>
    <name evidence="3" type="ORF">NCLIV_054425</name>
</gene>
<dbReference type="EMBL" id="FR823392">
    <property type="protein sequence ID" value="CBZ55016.1"/>
    <property type="molecule type" value="Genomic_DNA"/>
</dbReference>
<keyword evidence="4" id="KW-1185">Reference proteome</keyword>
<sequence>MTFNFLCIGSAVLAVATSSQAVHALERNLAGSIENDAMTSASLLSEDQMTVTSALQLKLDTWCTEEFARLCATNLPTFCNHKAVARFGKGNKSQKNDVWRCYEPSKLQSTKREVQCVDNCGNYVPCLGSVNPSTTIHASRHSEILNFLQQQVSHFCSPIQKAADDFCNRKTKGSVARKALAHAGQSAGGWNCENTGNLTFETVGLCADNCGKDEECVGGPNSKHGTDTNPHGEDSDLNTFVKQQSNGCSSGGGCLSTPVNPPLCLDGVESGTHAESATESDHDRIGEIEFLCRGDNEPSCSQITKQKMLCPASSGTGGFQCLAAAEPGSMLHTAKLKDCILCKR</sequence>
<protein>
    <submittedName>
        <fullName evidence="3">Uncharacterized protein</fullName>
    </submittedName>
</protein>
<dbReference type="AlphaFoldDB" id="F0VMS0"/>
<evidence type="ECO:0000256" key="2">
    <source>
        <dbReference type="SAM" id="SignalP"/>
    </source>
</evidence>
<dbReference type="InterPro" id="IPR019562">
    <property type="entry name" value="Micronemal-adhesive-rpt_sia-bd"/>
</dbReference>
<evidence type="ECO:0000313" key="3">
    <source>
        <dbReference type="EMBL" id="CBZ55016.1"/>
    </source>
</evidence>
<feature type="chain" id="PRO_5003258795" evidence="2">
    <location>
        <begin position="25"/>
        <end position="344"/>
    </location>
</feature>
<dbReference type="Gene3D" id="3.90.640.70">
    <property type="match status" value="2"/>
</dbReference>
<reference evidence="4" key="1">
    <citation type="journal article" date="2012" name="PLoS Pathog.">
        <title>Comparative genomics of the apicomplexan parasites Toxoplasma gondii and Neospora caninum: Coccidia differing in host range and transmission strategy.</title>
        <authorList>
            <person name="Reid A.J."/>
            <person name="Vermont S.J."/>
            <person name="Cotton J.A."/>
            <person name="Harris D."/>
            <person name="Hill-Cawthorne G.A."/>
            <person name="Konen-Waisman S."/>
            <person name="Latham S.M."/>
            <person name="Mourier T."/>
            <person name="Norton R."/>
            <person name="Quail M.A."/>
            <person name="Sanders M."/>
            <person name="Shanmugam D."/>
            <person name="Sohal A."/>
            <person name="Wasmuth J.D."/>
            <person name="Brunk B."/>
            <person name="Grigg M.E."/>
            <person name="Howard J.C."/>
            <person name="Parkinson J."/>
            <person name="Roos D.S."/>
            <person name="Trees A.J."/>
            <person name="Berriman M."/>
            <person name="Pain A."/>
            <person name="Wastling J.M."/>
        </authorList>
    </citation>
    <scope>NUCLEOTIDE SEQUENCE [LARGE SCALE GENOMIC DNA]</scope>
    <source>
        <strain evidence="4">Liverpool</strain>
    </source>
</reference>
<dbReference type="RefSeq" id="XP_003885044.1">
    <property type="nucleotide sequence ID" value="XM_003884995.1"/>
</dbReference>
<evidence type="ECO:0000256" key="1">
    <source>
        <dbReference type="SAM" id="MobiDB-lite"/>
    </source>
</evidence>
<organism evidence="3 4">
    <name type="scientific">Neospora caninum (strain Liverpool)</name>
    <dbReference type="NCBI Taxonomy" id="572307"/>
    <lineage>
        <taxon>Eukaryota</taxon>
        <taxon>Sar</taxon>
        <taxon>Alveolata</taxon>
        <taxon>Apicomplexa</taxon>
        <taxon>Conoidasida</taxon>
        <taxon>Coccidia</taxon>
        <taxon>Eucoccidiorida</taxon>
        <taxon>Eimeriorina</taxon>
        <taxon>Sarcocystidae</taxon>
        <taxon>Neospora</taxon>
    </lineage>
</organism>
<keyword evidence="2" id="KW-0732">Signal</keyword>